<keyword evidence="2" id="KW-0812">Transmembrane</keyword>
<keyword evidence="2" id="KW-0472">Membrane</keyword>
<dbReference type="Proteomes" id="UP000027265">
    <property type="component" value="Unassembled WGS sequence"/>
</dbReference>
<evidence type="ECO:0008006" key="5">
    <source>
        <dbReference type="Google" id="ProtNLM"/>
    </source>
</evidence>
<keyword evidence="2" id="KW-1133">Transmembrane helix</keyword>
<feature type="transmembrane region" description="Helical" evidence="2">
    <location>
        <begin position="194"/>
        <end position="217"/>
    </location>
</feature>
<dbReference type="OrthoDB" id="3357408at2759"/>
<organism evidence="3 4">
    <name type="scientific">Jaapia argillacea MUCL 33604</name>
    <dbReference type="NCBI Taxonomy" id="933084"/>
    <lineage>
        <taxon>Eukaryota</taxon>
        <taxon>Fungi</taxon>
        <taxon>Dikarya</taxon>
        <taxon>Basidiomycota</taxon>
        <taxon>Agaricomycotina</taxon>
        <taxon>Agaricomycetes</taxon>
        <taxon>Agaricomycetidae</taxon>
        <taxon>Jaapiales</taxon>
        <taxon>Jaapiaceae</taxon>
        <taxon>Jaapia</taxon>
    </lineage>
</organism>
<evidence type="ECO:0000313" key="4">
    <source>
        <dbReference type="Proteomes" id="UP000027265"/>
    </source>
</evidence>
<proteinExistence type="predicted"/>
<gene>
    <name evidence="3" type="ORF">JAAARDRAFT_207019</name>
</gene>
<evidence type="ECO:0000256" key="1">
    <source>
        <dbReference type="SAM" id="MobiDB-lite"/>
    </source>
</evidence>
<reference evidence="4" key="1">
    <citation type="journal article" date="2014" name="Proc. Natl. Acad. Sci. U.S.A.">
        <title>Extensive sampling of basidiomycete genomes demonstrates inadequacy of the white-rot/brown-rot paradigm for wood decay fungi.</title>
        <authorList>
            <person name="Riley R."/>
            <person name="Salamov A.A."/>
            <person name="Brown D.W."/>
            <person name="Nagy L.G."/>
            <person name="Floudas D."/>
            <person name="Held B.W."/>
            <person name="Levasseur A."/>
            <person name="Lombard V."/>
            <person name="Morin E."/>
            <person name="Otillar R."/>
            <person name="Lindquist E.A."/>
            <person name="Sun H."/>
            <person name="LaButti K.M."/>
            <person name="Schmutz J."/>
            <person name="Jabbour D."/>
            <person name="Luo H."/>
            <person name="Baker S.E."/>
            <person name="Pisabarro A.G."/>
            <person name="Walton J.D."/>
            <person name="Blanchette R.A."/>
            <person name="Henrissat B."/>
            <person name="Martin F."/>
            <person name="Cullen D."/>
            <person name="Hibbett D.S."/>
            <person name="Grigoriev I.V."/>
        </authorList>
    </citation>
    <scope>NUCLEOTIDE SEQUENCE [LARGE SCALE GENOMIC DNA]</scope>
    <source>
        <strain evidence="4">MUCL 33604</strain>
    </source>
</reference>
<dbReference type="AlphaFoldDB" id="A0A067Q1Y0"/>
<feature type="transmembrane region" description="Helical" evidence="2">
    <location>
        <begin position="238"/>
        <end position="262"/>
    </location>
</feature>
<feature type="transmembrane region" description="Helical" evidence="2">
    <location>
        <begin position="139"/>
        <end position="156"/>
    </location>
</feature>
<accession>A0A067Q1Y0</accession>
<dbReference type="InParanoid" id="A0A067Q1Y0"/>
<feature type="compositionally biased region" description="Low complexity" evidence="1">
    <location>
        <begin position="298"/>
        <end position="317"/>
    </location>
</feature>
<feature type="transmembrane region" description="Helical" evidence="2">
    <location>
        <begin position="105"/>
        <end position="127"/>
    </location>
</feature>
<protein>
    <recommendedName>
        <fullName evidence="5">G-protein coupled receptors family 1 profile domain-containing protein</fullName>
    </recommendedName>
</protein>
<dbReference type="EMBL" id="KL197719">
    <property type="protein sequence ID" value="KDQ57482.1"/>
    <property type="molecule type" value="Genomic_DNA"/>
</dbReference>
<feature type="transmembrane region" description="Helical" evidence="2">
    <location>
        <begin position="43"/>
        <end position="61"/>
    </location>
</feature>
<dbReference type="HOGENOM" id="CLU_044614_2_1_1"/>
<name>A0A067Q1Y0_9AGAM</name>
<keyword evidence="4" id="KW-1185">Reference proteome</keyword>
<feature type="region of interest" description="Disordered" evidence="1">
    <location>
        <begin position="297"/>
        <end position="322"/>
    </location>
</feature>
<feature type="transmembrane region" description="Helical" evidence="2">
    <location>
        <begin position="268"/>
        <end position="291"/>
    </location>
</feature>
<evidence type="ECO:0000256" key="2">
    <source>
        <dbReference type="SAM" id="Phobius"/>
    </source>
</evidence>
<sequence>MCGLSYYIAYISSLWVETILYGIFVTVFTACLYLSRSRKINPILTSIASLLFLTCTTHLLVQFVRVILSPVVITTTQCIGSNCSSCNVATSQSQVRVDELNRWNALSAVLQTVFVTNQAIADGLLIYRCFIVYQRKYRYIIVPTILVITASVIGYIEANVNVKLYFTRRDAPLDMTTPPPHWFPLSNELNTLTVVWIIVSIITNIFVTALIVARIWIISREVCGALGKKRFCLYQSTVAMIVESGAIYSTTLCVYLVMHLIWPSSFEMIAMGVANQIVGIVPTLIIVRVALGRTIQDPSTSNNVSPPRRNNPTANPPDTGRARAAVVTSRPIFSSRTSGTVETMFTACNSTLGGDDLESQTTAVDKAEVNCLDSGGGEIMMASR</sequence>
<evidence type="ECO:0000313" key="3">
    <source>
        <dbReference type="EMBL" id="KDQ57482.1"/>
    </source>
</evidence>
<feature type="transmembrane region" description="Helical" evidence="2">
    <location>
        <begin position="6"/>
        <end position="34"/>
    </location>
</feature>